<evidence type="ECO:0000259" key="1">
    <source>
        <dbReference type="Pfam" id="PF01658"/>
    </source>
</evidence>
<dbReference type="InterPro" id="IPR029063">
    <property type="entry name" value="SAM-dependent_MTases_sf"/>
</dbReference>
<dbReference type="Pfam" id="PF00300">
    <property type="entry name" value="His_Phos_1"/>
    <property type="match status" value="1"/>
</dbReference>
<dbReference type="Pfam" id="PF01658">
    <property type="entry name" value="Inos-1-P_synth"/>
    <property type="match status" value="1"/>
</dbReference>
<reference evidence="2 3" key="1">
    <citation type="journal article" date="2023" name="Commun. Biol.">
        <title>Reorganization of the ancestral sex-determining regions during the evolution of trioecy in Pleodorina starrii.</title>
        <authorList>
            <person name="Takahashi K."/>
            <person name="Suzuki S."/>
            <person name="Kawai-Toyooka H."/>
            <person name="Yamamoto K."/>
            <person name="Hamaji T."/>
            <person name="Ootsuki R."/>
            <person name="Yamaguchi H."/>
            <person name="Kawachi M."/>
            <person name="Higashiyama T."/>
            <person name="Nozaki H."/>
        </authorList>
    </citation>
    <scope>NUCLEOTIDE SEQUENCE [LARGE SCALE GENOMIC DNA]</scope>
    <source>
        <strain evidence="2 3">NIES-4479</strain>
    </source>
</reference>
<evidence type="ECO:0000313" key="2">
    <source>
        <dbReference type="EMBL" id="GLC62851.1"/>
    </source>
</evidence>
<dbReference type="InterPro" id="IPR027555">
    <property type="entry name" value="Mo5U34_MeTrfas-like"/>
</dbReference>
<evidence type="ECO:0000313" key="3">
    <source>
        <dbReference type="Proteomes" id="UP001165080"/>
    </source>
</evidence>
<dbReference type="Proteomes" id="UP001165080">
    <property type="component" value="Unassembled WGS sequence"/>
</dbReference>
<dbReference type="Gene3D" id="3.40.50.720">
    <property type="entry name" value="NAD(P)-binding Rossmann-like Domain"/>
    <property type="match status" value="1"/>
</dbReference>
<dbReference type="Gene3D" id="3.40.50.1240">
    <property type="entry name" value="Phosphoglycerate mutase-like"/>
    <property type="match status" value="1"/>
</dbReference>
<dbReference type="Gene3D" id="3.40.50.150">
    <property type="entry name" value="Vaccinia Virus protein VP39"/>
    <property type="match status" value="1"/>
</dbReference>
<dbReference type="SUPFAM" id="SSF53335">
    <property type="entry name" value="S-adenosyl-L-methionine-dependent methyltransferases"/>
    <property type="match status" value="1"/>
</dbReference>
<accession>A0A9W6FC79</accession>
<dbReference type="CDD" id="cd07067">
    <property type="entry name" value="HP_PGM_like"/>
    <property type="match status" value="1"/>
</dbReference>
<dbReference type="AlphaFoldDB" id="A0A9W6FC79"/>
<dbReference type="Pfam" id="PF08003">
    <property type="entry name" value="Methyltransf_9"/>
    <property type="match status" value="1"/>
</dbReference>
<sequence>MSVLVGLVRHGAHDDLGTWLSGRTRDIALNAAGRDQTAALARRLAGRGIAAVCTSPRRRTVETAAILGQGLGLTPEPQPAWDEVDFGAWSGARFADLEGDPAWRHWNAARATAPTPGGETMAAAADRALAHLHRLAERGGGGPVLCVSHCDVIRGVVARVLGLGLDNILRFEIGPASVTTIEHRIQELGSWFQNLDLNGVRTAPDHFLGDYPADKFSRFSHLVPEDLTGRTVLDIGCNAGFYSFEMRQRGAARVLGIDTDARYLAQARFAAEVLDVGGVEFRQMGVYDVAALGERFDLVVFMGVLYHLRHPLLALDLIRAHVADDLMLFQTLTRGPDSVAQPAEDYDFSEDAQFQQPDWPRMAFIEHQWAHDWTNWWVPNRAGVEAMLRASGFAVEAGPADEVYLCRAAEVPFAQYGPAAPNNKSHWDPELDPDWSRFGQCVTLAGQAIRAVNPDLTRVLGGMSPIDPLWVQRMQGHGALDHVDVVAVHGFPLDWNLWQIHEWPAKVAEIEAVTDKPVWVTEVGVGSFGAEEVQVFGVQKTAELLVGRVPRIFWYSLFDLPQEWGATTRHREAEGSSYYRHFYMGLIRADGTPKPGLDTYAPHAADMGLMQWFHYQDPRLDDAVAWMKRLGVRHLRTGLSWADSFRPDALGWFDRQMEALADFDTTVTFCFTPEHLGPGAHHTSPPHDPQQFADFCHAGGRADGDPVDPDLKAAPMKDAPPTINIAIIGVGNCASSLVQGLTHYAGRNDASGLMHHSLGGYRPGDIRVVAAWDIDARKVGRDVAKAIFAPPNCTVVFASEVPDTGAVVRMGRILDGVAEHMADHPAERTFLPAGEPEPSREDVVAALRDAQVDVLMNYLPVGSQQATEFYAECALEAGVAFVNNIPVFIASDPAWAERFEKAGVPIIGDDIKAQLGATIVHRVLTDLFHKRGVKLCRTYQLNTGGNTDFLNMANRSRLVSKKISKTEAVQAVAAERIADENIHVGPSDYVAWQNDNKVCFLRMEGELFGGVPMNLELRLSVEDSPNSAGVAIDMIRCAAIARDRGLAGPVLAPAAWFCKHPPQQMTDDEAYEAVESFIAEGAPAP</sequence>
<dbReference type="InterPro" id="IPR036291">
    <property type="entry name" value="NAD(P)-bd_dom_sf"/>
</dbReference>
<dbReference type="InterPro" id="IPR052199">
    <property type="entry name" value="MIPS"/>
</dbReference>
<dbReference type="SUPFAM" id="SSF55347">
    <property type="entry name" value="Glyceraldehyde-3-phosphate dehydrogenase-like, C-terminal domain"/>
    <property type="match status" value="1"/>
</dbReference>
<dbReference type="SUPFAM" id="SSF53254">
    <property type="entry name" value="Phosphoglycerate mutase-like"/>
    <property type="match status" value="1"/>
</dbReference>
<dbReference type="PANTHER" id="PTHR43125:SF1">
    <property type="entry name" value="INOSITOL-3-PHOSPHATE SYNTHASE"/>
    <property type="match status" value="1"/>
</dbReference>
<dbReference type="Gene3D" id="3.30.360.10">
    <property type="entry name" value="Dihydrodipicolinate Reductase, domain 2"/>
    <property type="match status" value="1"/>
</dbReference>
<dbReference type="GO" id="GO:0006021">
    <property type="term" value="P:inositol biosynthetic process"/>
    <property type="evidence" value="ECO:0007669"/>
    <property type="project" value="TreeGrafter"/>
</dbReference>
<gene>
    <name evidence="2" type="primary">PLESTB004016</name>
    <name evidence="2" type="ORF">PLESTB_001951200</name>
</gene>
<dbReference type="InterPro" id="IPR013021">
    <property type="entry name" value="Myo-inos-1-P_Synthase_GAPDH"/>
</dbReference>
<dbReference type="Gene3D" id="3.20.20.80">
    <property type="entry name" value="Glycosidases"/>
    <property type="match status" value="1"/>
</dbReference>
<keyword evidence="3" id="KW-1185">Reference proteome</keyword>
<dbReference type="InterPro" id="IPR013078">
    <property type="entry name" value="His_Pase_superF_clade-1"/>
</dbReference>
<proteinExistence type="predicted"/>
<protein>
    <recommendedName>
        <fullName evidence="1">Myo-inositol-1-phosphate synthase GAPDH-like domain-containing protein</fullName>
    </recommendedName>
</protein>
<dbReference type="InterPro" id="IPR017853">
    <property type="entry name" value="GH"/>
</dbReference>
<comment type="caution">
    <text evidence="2">The sequence shown here is derived from an EMBL/GenBank/DDBJ whole genome shotgun (WGS) entry which is preliminary data.</text>
</comment>
<dbReference type="InterPro" id="IPR029033">
    <property type="entry name" value="His_PPase_superfam"/>
</dbReference>
<dbReference type="InterPro" id="IPR027554">
    <property type="entry name" value="Meth_Rta_06860"/>
</dbReference>
<organism evidence="2 3">
    <name type="scientific">Pleodorina starrii</name>
    <dbReference type="NCBI Taxonomy" id="330485"/>
    <lineage>
        <taxon>Eukaryota</taxon>
        <taxon>Viridiplantae</taxon>
        <taxon>Chlorophyta</taxon>
        <taxon>core chlorophytes</taxon>
        <taxon>Chlorophyceae</taxon>
        <taxon>CS clade</taxon>
        <taxon>Chlamydomonadales</taxon>
        <taxon>Volvocaceae</taxon>
        <taxon>Pleodorina</taxon>
    </lineage>
</organism>
<dbReference type="EMBL" id="BRXU01000073">
    <property type="protein sequence ID" value="GLC62851.1"/>
    <property type="molecule type" value="Genomic_DNA"/>
</dbReference>
<dbReference type="SUPFAM" id="SSF51735">
    <property type="entry name" value="NAD(P)-binding Rossmann-fold domains"/>
    <property type="match status" value="1"/>
</dbReference>
<dbReference type="NCBIfam" id="TIGR04290">
    <property type="entry name" value="meth_Rta_06860"/>
    <property type="match status" value="1"/>
</dbReference>
<dbReference type="PANTHER" id="PTHR43125">
    <property type="entry name" value="INOSITOL-3-PHOSPHATE SYNTHASE"/>
    <property type="match status" value="1"/>
</dbReference>
<dbReference type="CDD" id="cd02440">
    <property type="entry name" value="AdoMet_MTases"/>
    <property type="match status" value="1"/>
</dbReference>
<feature type="domain" description="Myo-inositol-1-phosphate synthase GAPDH-like" evidence="1">
    <location>
        <begin position="916"/>
        <end position="1024"/>
    </location>
</feature>
<dbReference type="SUPFAM" id="SSF51445">
    <property type="entry name" value="(Trans)glycosidases"/>
    <property type="match status" value="2"/>
</dbReference>
<dbReference type="GO" id="GO:0004512">
    <property type="term" value="F:inositol-3-phosphate synthase activity"/>
    <property type="evidence" value="ECO:0007669"/>
    <property type="project" value="TreeGrafter"/>
</dbReference>
<name>A0A9W6FC79_9CHLO</name>